<proteinExistence type="predicted"/>
<dbReference type="EMBL" id="LAZR01050109">
    <property type="protein sequence ID" value="KKK88095.1"/>
    <property type="molecule type" value="Genomic_DNA"/>
</dbReference>
<dbReference type="AlphaFoldDB" id="A0A0F8ZQ03"/>
<sequence>MVIGHEEYEVSDEQLAQEAEDARREELTNKSSRSSKEASELLTLIAKRVR</sequence>
<name>A0A0F8ZQ03_9ZZZZ</name>
<feature type="compositionally biased region" description="Basic and acidic residues" evidence="1">
    <location>
        <begin position="20"/>
        <end position="39"/>
    </location>
</feature>
<reference evidence="2" key="1">
    <citation type="journal article" date="2015" name="Nature">
        <title>Complex archaea that bridge the gap between prokaryotes and eukaryotes.</title>
        <authorList>
            <person name="Spang A."/>
            <person name="Saw J.H."/>
            <person name="Jorgensen S.L."/>
            <person name="Zaremba-Niedzwiedzka K."/>
            <person name="Martijn J."/>
            <person name="Lind A.E."/>
            <person name="van Eijk R."/>
            <person name="Schleper C."/>
            <person name="Guy L."/>
            <person name="Ettema T.J."/>
        </authorList>
    </citation>
    <scope>NUCLEOTIDE SEQUENCE</scope>
</reference>
<protein>
    <submittedName>
        <fullName evidence="2">Uncharacterized protein</fullName>
    </submittedName>
</protein>
<comment type="caution">
    <text evidence="2">The sequence shown here is derived from an EMBL/GenBank/DDBJ whole genome shotgun (WGS) entry which is preliminary data.</text>
</comment>
<gene>
    <name evidence="2" type="ORF">LCGC14_2746610</name>
</gene>
<evidence type="ECO:0000313" key="2">
    <source>
        <dbReference type="EMBL" id="KKK88095.1"/>
    </source>
</evidence>
<feature type="region of interest" description="Disordered" evidence="1">
    <location>
        <begin position="1"/>
        <end position="39"/>
    </location>
</feature>
<accession>A0A0F8ZQ03</accession>
<evidence type="ECO:0000256" key="1">
    <source>
        <dbReference type="SAM" id="MobiDB-lite"/>
    </source>
</evidence>
<organism evidence="2">
    <name type="scientific">marine sediment metagenome</name>
    <dbReference type="NCBI Taxonomy" id="412755"/>
    <lineage>
        <taxon>unclassified sequences</taxon>
        <taxon>metagenomes</taxon>
        <taxon>ecological metagenomes</taxon>
    </lineage>
</organism>